<reference evidence="1" key="1">
    <citation type="submission" date="2009-11" db="EMBL/GenBank/DDBJ databases">
        <authorList>
            <consortium name="The Broad Institute Genome Sequencing Platform"/>
            <person name="Ward D."/>
            <person name="Feldgarden M."/>
            <person name="Earl A."/>
            <person name="Young S.K."/>
            <person name="Zeng Q."/>
            <person name="Koehrsen M."/>
            <person name="Alvarado L."/>
            <person name="Berlin A."/>
            <person name="Bochicchio J."/>
            <person name="Borenstein D."/>
            <person name="Chapman S.B."/>
            <person name="Chen Z."/>
            <person name="Engels R."/>
            <person name="Freedman E."/>
            <person name="Gellesch M."/>
            <person name="Goldberg J."/>
            <person name="Griggs A."/>
            <person name="Gujja S."/>
            <person name="Heilman E."/>
            <person name="Heiman D."/>
            <person name="Hepburn T."/>
            <person name="Howarth C."/>
            <person name="Jen D."/>
            <person name="Larson L."/>
            <person name="Lewis B."/>
            <person name="Mehta T."/>
            <person name="Park D."/>
            <person name="Pearson M."/>
            <person name="Roberts A."/>
            <person name="Saif S."/>
            <person name="Shea T."/>
            <person name="Shenoy N."/>
            <person name="Sisk P."/>
            <person name="Stolte C."/>
            <person name="Sykes S."/>
            <person name="Thomson T."/>
            <person name="Walk T."/>
            <person name="White J."/>
            <person name="Yandava C."/>
            <person name="Izard J."/>
            <person name="Baranova O.V."/>
            <person name="Blanton J.M."/>
            <person name="Tanner A.C."/>
            <person name="Dewhirst F.E."/>
            <person name="Haas B."/>
            <person name="Nusbaum C."/>
            <person name="Birren B."/>
        </authorList>
    </citation>
    <scope>NUCLEOTIDE SEQUENCE [LARGE SCALE GENOMIC DNA]</scope>
    <source>
        <strain evidence="1">1-1 BBBD Race 1</strain>
    </source>
</reference>
<protein>
    <submittedName>
        <fullName evidence="1 2">Uncharacterized protein</fullName>
    </submittedName>
</protein>
<evidence type="ECO:0000313" key="3">
    <source>
        <dbReference type="Proteomes" id="UP000005240"/>
    </source>
</evidence>
<name>A0A180GH70_PUCT1</name>
<organism evidence="1">
    <name type="scientific">Puccinia triticina (isolate 1-1 / race 1 (BBBD))</name>
    <name type="common">Brown leaf rust fungus</name>
    <dbReference type="NCBI Taxonomy" id="630390"/>
    <lineage>
        <taxon>Eukaryota</taxon>
        <taxon>Fungi</taxon>
        <taxon>Dikarya</taxon>
        <taxon>Basidiomycota</taxon>
        <taxon>Pucciniomycotina</taxon>
        <taxon>Pucciniomycetes</taxon>
        <taxon>Pucciniales</taxon>
        <taxon>Pucciniaceae</taxon>
        <taxon>Puccinia</taxon>
    </lineage>
</organism>
<reference evidence="2 3" key="3">
    <citation type="journal article" date="2017" name="G3 (Bethesda)">
        <title>Comparative analysis highlights variable genome content of wheat rusts and divergence of the mating loci.</title>
        <authorList>
            <person name="Cuomo C.A."/>
            <person name="Bakkeren G."/>
            <person name="Khalil H.B."/>
            <person name="Panwar V."/>
            <person name="Joly D."/>
            <person name="Linning R."/>
            <person name="Sakthikumar S."/>
            <person name="Song X."/>
            <person name="Adiconis X."/>
            <person name="Fan L."/>
            <person name="Goldberg J.M."/>
            <person name="Levin J.Z."/>
            <person name="Young S."/>
            <person name="Zeng Q."/>
            <person name="Anikster Y."/>
            <person name="Bruce M."/>
            <person name="Wang M."/>
            <person name="Yin C."/>
            <person name="McCallum B."/>
            <person name="Szabo L.J."/>
            <person name="Hulbert S."/>
            <person name="Chen X."/>
            <person name="Fellers J.P."/>
        </authorList>
    </citation>
    <scope>NUCLEOTIDE SEQUENCE</scope>
    <source>
        <strain evidence="2">isolate 1-1 / race 1 (BBBD)</strain>
        <strain evidence="3">Isolate 1-1 / race 1 (BBBD)</strain>
    </source>
</reference>
<proteinExistence type="predicted"/>
<dbReference type="VEuPathDB" id="FungiDB:PTTG_27803"/>
<reference evidence="1" key="2">
    <citation type="submission" date="2016-05" db="EMBL/GenBank/DDBJ databases">
        <title>Comparative analysis highlights variable genome content of wheat rusts and divergence of the mating loci.</title>
        <authorList>
            <person name="Cuomo C.A."/>
            <person name="Bakkeren G."/>
            <person name="Szabo L."/>
            <person name="Khalil H."/>
            <person name="Joly D."/>
            <person name="Goldberg J."/>
            <person name="Young S."/>
            <person name="Zeng Q."/>
            <person name="Fellers J."/>
        </authorList>
    </citation>
    <scope>NUCLEOTIDE SEQUENCE [LARGE SCALE GENOMIC DNA]</scope>
    <source>
        <strain evidence="1">1-1 BBBD Race 1</strain>
    </source>
</reference>
<dbReference type="EMBL" id="ADAS02000071">
    <property type="protein sequence ID" value="OAV92025.1"/>
    <property type="molecule type" value="Genomic_DNA"/>
</dbReference>
<evidence type="ECO:0000313" key="2">
    <source>
        <dbReference type="EnsemblFungi" id="PTTG_27803-t43_1-p1"/>
    </source>
</evidence>
<dbReference type="Proteomes" id="UP000005240">
    <property type="component" value="Unassembled WGS sequence"/>
</dbReference>
<sequence>MGSQMTPSSCHRHNSCTPISNFPPQFIEEDRLALSHVHTEVRRQVKNVRHIVRNHALTGVVLGHAHNVLPVIPTLDMYVCSGPMELKARFAYIRLATMANHFDLAAQSISHWDQIDGQLQANRPRSEDWNNAWTLLVVQKDHLLFGMSPLLADLDRDNCTCPTDDEVTIQLGMMT</sequence>
<evidence type="ECO:0000313" key="1">
    <source>
        <dbReference type="EMBL" id="OAV92025.1"/>
    </source>
</evidence>
<dbReference type="EnsemblFungi" id="PTTG_27803-t43_1">
    <property type="protein sequence ID" value="PTTG_27803-t43_1-p1"/>
    <property type="gene ID" value="PTTG_27803"/>
</dbReference>
<keyword evidence="3" id="KW-1185">Reference proteome</keyword>
<dbReference type="AlphaFoldDB" id="A0A180GH70"/>
<gene>
    <name evidence="1" type="ORF">PTTG_27803</name>
</gene>
<reference evidence="2" key="4">
    <citation type="submission" date="2025-05" db="UniProtKB">
        <authorList>
            <consortium name="EnsemblFungi"/>
        </authorList>
    </citation>
    <scope>IDENTIFICATION</scope>
    <source>
        <strain evidence="2">isolate 1-1 / race 1 (BBBD)</strain>
    </source>
</reference>
<accession>A0A180GH70</accession>